<feature type="domain" description="Phenylalanyl-tRNA synthetase" evidence="8">
    <location>
        <begin position="203"/>
        <end position="273"/>
    </location>
</feature>
<dbReference type="WBParaSite" id="HPBE_0002421101-mRNA-1">
    <property type="protein sequence ID" value="HPBE_0002421101-mRNA-1"/>
    <property type="gene ID" value="HPBE_0002421101"/>
</dbReference>
<evidence type="ECO:0000256" key="3">
    <source>
        <dbReference type="ARBA" id="ARBA00022741"/>
    </source>
</evidence>
<dbReference type="GO" id="GO:0005829">
    <property type="term" value="C:cytosol"/>
    <property type="evidence" value="ECO:0007669"/>
    <property type="project" value="TreeGrafter"/>
</dbReference>
<organism evidence="12 13">
    <name type="scientific">Heligmosomoides polygyrus</name>
    <name type="common">Parasitic roundworm</name>
    <dbReference type="NCBI Taxonomy" id="6339"/>
    <lineage>
        <taxon>Eukaryota</taxon>
        <taxon>Metazoa</taxon>
        <taxon>Ecdysozoa</taxon>
        <taxon>Nematoda</taxon>
        <taxon>Chromadorea</taxon>
        <taxon>Rhabditida</taxon>
        <taxon>Rhabditina</taxon>
        <taxon>Rhabditomorpha</taxon>
        <taxon>Strongyloidea</taxon>
        <taxon>Heligmosomidae</taxon>
        <taxon>Heligmosomoides</taxon>
    </lineage>
</organism>
<name>A0A183GNE1_HELPZ</name>
<dbReference type="GO" id="GO:0000049">
    <property type="term" value="F:tRNA binding"/>
    <property type="evidence" value="ECO:0007669"/>
    <property type="project" value="InterPro"/>
</dbReference>
<dbReference type="GO" id="GO:0009328">
    <property type="term" value="C:phenylalanine-tRNA ligase complex"/>
    <property type="evidence" value="ECO:0007669"/>
    <property type="project" value="TreeGrafter"/>
</dbReference>
<keyword evidence="5" id="KW-0648">Protein biosynthesis</keyword>
<accession>A0A3P8EHF8</accession>
<evidence type="ECO:0000259" key="9">
    <source>
        <dbReference type="Pfam" id="PF18552"/>
    </source>
</evidence>
<dbReference type="Proteomes" id="UP000050761">
    <property type="component" value="Unassembled WGS sequence"/>
</dbReference>
<dbReference type="InterPro" id="IPR040586">
    <property type="entry name" value="PheRS_DBD2"/>
</dbReference>
<evidence type="ECO:0000256" key="1">
    <source>
        <dbReference type="ARBA" id="ARBA00015409"/>
    </source>
</evidence>
<dbReference type="OrthoDB" id="5844247at2759"/>
<dbReference type="InterPro" id="IPR040724">
    <property type="entry name" value="PheRS_DBD1"/>
</dbReference>
<dbReference type="Pfam" id="PF01409">
    <property type="entry name" value="tRNA-synt_2d"/>
    <property type="match status" value="1"/>
</dbReference>
<evidence type="ECO:0000256" key="5">
    <source>
        <dbReference type="ARBA" id="ARBA00022917"/>
    </source>
</evidence>
<dbReference type="InterPro" id="IPR045864">
    <property type="entry name" value="aa-tRNA-synth_II/BPL/LPL"/>
</dbReference>
<evidence type="ECO:0000259" key="10">
    <source>
        <dbReference type="Pfam" id="PF18554"/>
    </source>
</evidence>
<dbReference type="GO" id="GO:0006432">
    <property type="term" value="P:phenylalanyl-tRNA aminoacylation"/>
    <property type="evidence" value="ECO:0007669"/>
    <property type="project" value="TreeGrafter"/>
</dbReference>
<dbReference type="Pfam" id="PF18552">
    <property type="entry name" value="PheRS_DBD1"/>
    <property type="match status" value="1"/>
</dbReference>
<evidence type="ECO:0000313" key="12">
    <source>
        <dbReference type="Proteomes" id="UP000050761"/>
    </source>
</evidence>
<keyword evidence="3" id="KW-0547">Nucleotide-binding</keyword>
<dbReference type="Gene3D" id="1.10.10.2330">
    <property type="match status" value="1"/>
</dbReference>
<dbReference type="SUPFAM" id="SSF46785">
    <property type="entry name" value="Winged helix' DNA-binding domain"/>
    <property type="match status" value="1"/>
</dbReference>
<evidence type="ECO:0000313" key="11">
    <source>
        <dbReference type="EMBL" id="VDP43515.1"/>
    </source>
</evidence>
<dbReference type="GO" id="GO:0005524">
    <property type="term" value="F:ATP binding"/>
    <property type="evidence" value="ECO:0007669"/>
    <property type="project" value="UniProtKB-KW"/>
</dbReference>
<dbReference type="GO" id="GO:0004826">
    <property type="term" value="F:phenylalanine-tRNA ligase activity"/>
    <property type="evidence" value="ECO:0007669"/>
    <property type="project" value="TreeGrafter"/>
</dbReference>
<feature type="domain" description="PheRS DNA binding" evidence="9">
    <location>
        <begin position="14"/>
        <end position="68"/>
    </location>
</feature>
<gene>
    <name evidence="11" type="ORF">HPBE_LOCUS24210</name>
</gene>
<protein>
    <recommendedName>
        <fullName evidence="1">Phenylalanine--tRNA ligase alpha subunit</fullName>
    </recommendedName>
    <alternativeName>
        <fullName evidence="7">Phenylalanyl-tRNA synthetase alpha subunit</fullName>
    </alternativeName>
</protein>
<dbReference type="InterPro" id="IPR036390">
    <property type="entry name" value="WH_DNA-bd_sf"/>
</dbReference>
<evidence type="ECO:0000256" key="7">
    <source>
        <dbReference type="ARBA" id="ARBA00030612"/>
    </source>
</evidence>
<dbReference type="Gene3D" id="3.30.1370.240">
    <property type="match status" value="1"/>
</dbReference>
<feature type="domain" description="PheRS DNA binding" evidence="10">
    <location>
        <begin position="129"/>
        <end position="159"/>
    </location>
</feature>
<dbReference type="InterPro" id="IPR002319">
    <property type="entry name" value="Phenylalanyl-tRNA_Synthase"/>
</dbReference>
<keyword evidence="6" id="KW-0030">Aminoacyl-tRNA synthetase</keyword>
<keyword evidence="2" id="KW-0436">Ligase</keyword>
<evidence type="ECO:0000256" key="4">
    <source>
        <dbReference type="ARBA" id="ARBA00022840"/>
    </source>
</evidence>
<dbReference type="Gene3D" id="3.30.930.10">
    <property type="entry name" value="Bira Bifunctional Protein, Domain 2"/>
    <property type="match status" value="1"/>
</dbReference>
<dbReference type="Gene3D" id="1.10.10.2320">
    <property type="match status" value="1"/>
</dbReference>
<accession>A0A183GNE1</accession>
<reference evidence="11 12" key="1">
    <citation type="submission" date="2018-11" db="EMBL/GenBank/DDBJ databases">
        <authorList>
            <consortium name="Pathogen Informatics"/>
        </authorList>
    </citation>
    <scope>NUCLEOTIDE SEQUENCE [LARGE SCALE GENOMIC DNA]</scope>
</reference>
<dbReference type="EMBL" id="UZAH01036003">
    <property type="protein sequence ID" value="VDP43515.1"/>
    <property type="molecule type" value="Genomic_DNA"/>
</dbReference>
<keyword evidence="4" id="KW-0067">ATP-binding</keyword>
<dbReference type="AlphaFoldDB" id="A0A183GNE1"/>
<evidence type="ECO:0000259" key="8">
    <source>
        <dbReference type="Pfam" id="PF01409"/>
    </source>
</evidence>
<keyword evidence="12" id="KW-1185">Reference proteome</keyword>
<evidence type="ECO:0000256" key="6">
    <source>
        <dbReference type="ARBA" id="ARBA00023146"/>
    </source>
</evidence>
<dbReference type="PANTHER" id="PTHR11538:SF40">
    <property type="entry name" value="PHENYLALANINE--TRNA LIGASE ALPHA SUBUNIT"/>
    <property type="match status" value="1"/>
</dbReference>
<dbReference type="SUPFAM" id="SSF55681">
    <property type="entry name" value="Class II aaRS and biotin synthetases"/>
    <property type="match status" value="1"/>
</dbReference>
<dbReference type="PANTHER" id="PTHR11538">
    <property type="entry name" value="PHENYLALANYL-TRNA SYNTHETASE"/>
    <property type="match status" value="1"/>
</dbReference>
<dbReference type="Pfam" id="PF18554">
    <property type="entry name" value="PheRS_DBD2"/>
    <property type="match status" value="1"/>
</dbReference>
<proteinExistence type="predicted"/>
<reference evidence="13" key="2">
    <citation type="submission" date="2019-09" db="UniProtKB">
        <authorList>
            <consortium name="WormBaseParasite"/>
        </authorList>
    </citation>
    <scope>IDENTIFICATION</scope>
</reference>
<evidence type="ECO:0000313" key="13">
    <source>
        <dbReference type="WBParaSite" id="HPBE_0002421101-mRNA-1"/>
    </source>
</evidence>
<evidence type="ECO:0000256" key="2">
    <source>
        <dbReference type="ARBA" id="ARBA00022598"/>
    </source>
</evidence>
<sequence>MCAASLADDVERASEFVLKTLNESNDTELTTLQVSKEIGIDHQAVVGAIKSLLTHDEVISTADASEKSVKLTAEGSEMLANGSAEYRVYEQKLPFGKVGISKALAHGWISVDKSGGAVRLLRKCGNVVDTVQNQLKALNNGAEVDVKALTDLKKRKLVSEVITKYIIVKKGPNFTTSISKPEVDLTPEMITTGSWKSKTFKQYNFDSLGAQPQCGHLHPLMKVRSEFRQIFFSMGFSEMPTNRYVESSFWNFDALFQPQQHPARDAHDTFFVSGIHHCTKS</sequence>